<accession>A0A2J8AA55</accession>
<dbReference type="Proteomes" id="UP000236333">
    <property type="component" value="Unassembled WGS sequence"/>
</dbReference>
<dbReference type="EMBL" id="PGGS01000092">
    <property type="protein sequence ID" value="PNH09407.1"/>
    <property type="molecule type" value="Genomic_DNA"/>
</dbReference>
<sequence length="238" mass="25678">AESSQLDYAEVSERVKECARLAQDPVWVIDRMAAEVEALRKEVAVLDGGGHAAPASRSVGEIDEELEVAEAAKHAAEVARDAALARANRLRDEVMSLQRAAMQAQQRAMEAAAAASRVGELQSKMRELEAATCSLEADLRAAVASLAPLEAERDRLVALREEARRGAAAELQAAEEKLRDAQLQQAQLAARVRVVTEYEARGRAAEQARMGAALEALRGRMETEAAALRDKEEELAAV</sequence>
<comment type="caution">
    <text evidence="2">The sequence shown here is derived from an EMBL/GenBank/DDBJ whole genome shotgun (WGS) entry which is preliminary data.</text>
</comment>
<keyword evidence="3" id="KW-1185">Reference proteome</keyword>
<evidence type="ECO:0000313" key="2">
    <source>
        <dbReference type="EMBL" id="PNH09407.1"/>
    </source>
</evidence>
<gene>
    <name evidence="2" type="ORF">TSOC_003993</name>
</gene>
<feature type="non-terminal residue" evidence="2">
    <location>
        <position position="1"/>
    </location>
</feature>
<evidence type="ECO:0000256" key="1">
    <source>
        <dbReference type="SAM" id="Coils"/>
    </source>
</evidence>
<reference evidence="2 3" key="1">
    <citation type="journal article" date="2017" name="Mol. Biol. Evol.">
        <title>The 4-celled Tetrabaena socialis nuclear genome reveals the essential components for genetic control of cell number at the origin of multicellularity in the volvocine lineage.</title>
        <authorList>
            <person name="Featherston J."/>
            <person name="Arakaki Y."/>
            <person name="Hanschen E.R."/>
            <person name="Ferris P.J."/>
            <person name="Michod R.E."/>
            <person name="Olson B.J.S.C."/>
            <person name="Nozaki H."/>
            <person name="Durand P.M."/>
        </authorList>
    </citation>
    <scope>NUCLEOTIDE SEQUENCE [LARGE SCALE GENOMIC DNA]</scope>
    <source>
        <strain evidence="2 3">NIES-571</strain>
    </source>
</reference>
<name>A0A2J8AA55_9CHLO</name>
<evidence type="ECO:0000313" key="3">
    <source>
        <dbReference type="Proteomes" id="UP000236333"/>
    </source>
</evidence>
<keyword evidence="1" id="KW-0175">Coiled coil</keyword>
<dbReference type="OrthoDB" id="18797at2759"/>
<organism evidence="2 3">
    <name type="scientific">Tetrabaena socialis</name>
    <dbReference type="NCBI Taxonomy" id="47790"/>
    <lineage>
        <taxon>Eukaryota</taxon>
        <taxon>Viridiplantae</taxon>
        <taxon>Chlorophyta</taxon>
        <taxon>core chlorophytes</taxon>
        <taxon>Chlorophyceae</taxon>
        <taxon>CS clade</taxon>
        <taxon>Chlamydomonadales</taxon>
        <taxon>Tetrabaenaceae</taxon>
        <taxon>Tetrabaena</taxon>
    </lineage>
</organism>
<proteinExistence type="predicted"/>
<dbReference type="AlphaFoldDB" id="A0A2J8AA55"/>
<protein>
    <submittedName>
        <fullName evidence="2">Uncharacterized protein</fullName>
    </submittedName>
</protein>
<feature type="coiled-coil region" evidence="1">
    <location>
        <begin position="80"/>
        <end position="131"/>
    </location>
</feature>
<feature type="coiled-coil region" evidence="1">
    <location>
        <begin position="164"/>
        <end position="234"/>
    </location>
</feature>